<dbReference type="PIRSF" id="PIRSF036922">
    <property type="entry name" value="RNaseH_PGAM"/>
    <property type="match status" value="1"/>
</dbReference>
<dbReference type="InterPro" id="IPR036397">
    <property type="entry name" value="RNaseH_sf"/>
</dbReference>
<dbReference type="RefSeq" id="WP_026417051.1">
    <property type="nucleotide sequence ID" value="NZ_AUBJ02000001.1"/>
</dbReference>
<name>A0ABT1JI45_ACTCY</name>
<dbReference type="SMART" id="SM00855">
    <property type="entry name" value="PGAM"/>
    <property type="match status" value="1"/>
</dbReference>
<accession>A0ABT1JI45</accession>
<gene>
    <name evidence="3" type="ORF">G443_002222</name>
</gene>
<dbReference type="InterPro" id="IPR012337">
    <property type="entry name" value="RNaseH-like_sf"/>
</dbReference>
<proteinExistence type="predicted"/>
<dbReference type="InterPro" id="IPR013078">
    <property type="entry name" value="His_Pase_superF_clade-1"/>
</dbReference>
<dbReference type="Gene3D" id="3.30.420.10">
    <property type="entry name" value="Ribonuclease H-like superfamily/Ribonuclease H"/>
    <property type="match status" value="1"/>
</dbReference>
<dbReference type="InterPro" id="IPR002156">
    <property type="entry name" value="RNaseH_domain"/>
</dbReference>
<dbReference type="Gene3D" id="3.40.50.1240">
    <property type="entry name" value="Phosphoglycerate mutase-like"/>
    <property type="match status" value="1"/>
</dbReference>
<dbReference type="CDD" id="cd09279">
    <property type="entry name" value="RNase_HI_like"/>
    <property type="match status" value="1"/>
</dbReference>
<feature type="domain" description="RNase H type-1" evidence="2">
    <location>
        <begin position="1"/>
        <end position="141"/>
    </location>
</feature>
<sequence>MTSRVVVEADGGSRGNPGPAGYGAVVFDADTGAVLVERAEALGVATNNVAEYQGLIAGLRAADELGAAEVAVRMDSKLVVEQMSGRWKIKHPQLQPLALTARDLARRFDRVSYEWIPRAHNAHADRLANQAMDAQAGNGRGAARESAGGGAPARDRAPSSRDDEAHRGSARAAPTAARWSGATGVPTRLVLVRHGETEYSRQRRYAGRGDVPLTDFGHEQAAAAGRRVARLVADGDSTPVPVVSSPLSRTLDTAKLVADAVRGQVTVSERLVECDFGEWDGLTFGEAAERDPDLHARWLRDASVAPPGGESLDEVHRRVRRARDELIAEHGGRTVVVVSHVSPIKALLRMALDVGPSLMYRLHLDVASISVANFYPDGHASVTLVNDTTFHPALG</sequence>
<dbReference type="Pfam" id="PF00300">
    <property type="entry name" value="His_Phos_1"/>
    <property type="match status" value="1"/>
</dbReference>
<reference evidence="3 4" key="1">
    <citation type="submission" date="2022-06" db="EMBL/GenBank/DDBJ databases">
        <title>Genomic Encyclopedia of Type Strains, Phase I: the one thousand microbial genomes (KMG-I) project.</title>
        <authorList>
            <person name="Kyrpides N."/>
        </authorList>
    </citation>
    <scope>NUCLEOTIDE SEQUENCE [LARGE SCALE GENOMIC DNA]</scope>
    <source>
        <strain evidence="3 4">DSM 43889</strain>
    </source>
</reference>
<dbReference type="CDD" id="cd07067">
    <property type="entry name" value="HP_PGM_like"/>
    <property type="match status" value="1"/>
</dbReference>
<protein>
    <submittedName>
        <fullName evidence="3">Phosphoglycerate mutase</fullName>
    </submittedName>
</protein>
<dbReference type="InterPro" id="IPR029033">
    <property type="entry name" value="His_PPase_superfam"/>
</dbReference>
<feature type="region of interest" description="Disordered" evidence="1">
    <location>
        <begin position="134"/>
        <end position="180"/>
    </location>
</feature>
<dbReference type="PROSITE" id="PS50879">
    <property type="entry name" value="RNASE_H_1"/>
    <property type="match status" value="1"/>
</dbReference>
<dbReference type="PANTHER" id="PTHR48100">
    <property type="entry name" value="BROAD-SPECIFICITY PHOSPHATASE YOR283W-RELATED"/>
    <property type="match status" value="1"/>
</dbReference>
<evidence type="ECO:0000259" key="2">
    <source>
        <dbReference type="PROSITE" id="PS50879"/>
    </source>
</evidence>
<dbReference type="EMBL" id="AUBJ02000001">
    <property type="protein sequence ID" value="MCP2331952.1"/>
    <property type="molecule type" value="Genomic_DNA"/>
</dbReference>
<dbReference type="Proteomes" id="UP000791080">
    <property type="component" value="Unassembled WGS sequence"/>
</dbReference>
<comment type="caution">
    <text evidence="3">The sequence shown here is derived from an EMBL/GenBank/DDBJ whole genome shotgun (WGS) entry which is preliminary data.</text>
</comment>
<dbReference type="SUPFAM" id="SSF53098">
    <property type="entry name" value="Ribonuclease H-like"/>
    <property type="match status" value="1"/>
</dbReference>
<dbReference type="NCBIfam" id="NF005567">
    <property type="entry name" value="PRK07238.1"/>
    <property type="match status" value="1"/>
</dbReference>
<feature type="compositionally biased region" description="Basic and acidic residues" evidence="1">
    <location>
        <begin position="153"/>
        <end position="167"/>
    </location>
</feature>
<keyword evidence="4" id="KW-1185">Reference proteome</keyword>
<dbReference type="InterPro" id="IPR014636">
    <property type="entry name" value="RNaseH/PGlycerate_mutase"/>
</dbReference>
<dbReference type="Pfam" id="PF13456">
    <property type="entry name" value="RVT_3"/>
    <property type="match status" value="1"/>
</dbReference>
<evidence type="ECO:0000256" key="1">
    <source>
        <dbReference type="SAM" id="MobiDB-lite"/>
    </source>
</evidence>
<dbReference type="InterPro" id="IPR050275">
    <property type="entry name" value="PGM_Phosphatase"/>
</dbReference>
<evidence type="ECO:0000313" key="4">
    <source>
        <dbReference type="Proteomes" id="UP000791080"/>
    </source>
</evidence>
<dbReference type="SUPFAM" id="SSF53254">
    <property type="entry name" value="Phosphoglycerate mutase-like"/>
    <property type="match status" value="1"/>
</dbReference>
<dbReference type="PANTHER" id="PTHR48100:SF62">
    <property type="entry name" value="GLUCOSYL-3-PHOSPHOGLYCERATE PHOSPHATASE"/>
    <property type="match status" value="1"/>
</dbReference>
<organism evidence="3 4">
    <name type="scientific">Actinoalloteichus caeruleus DSM 43889</name>
    <dbReference type="NCBI Taxonomy" id="1120930"/>
    <lineage>
        <taxon>Bacteria</taxon>
        <taxon>Bacillati</taxon>
        <taxon>Actinomycetota</taxon>
        <taxon>Actinomycetes</taxon>
        <taxon>Pseudonocardiales</taxon>
        <taxon>Pseudonocardiaceae</taxon>
        <taxon>Actinoalloteichus</taxon>
        <taxon>Actinoalloteichus cyanogriseus</taxon>
    </lineage>
</organism>
<evidence type="ECO:0000313" key="3">
    <source>
        <dbReference type="EMBL" id="MCP2331952.1"/>
    </source>
</evidence>